<evidence type="ECO:0000256" key="1">
    <source>
        <dbReference type="SAM" id="Phobius"/>
    </source>
</evidence>
<keyword evidence="1" id="KW-0472">Membrane</keyword>
<feature type="transmembrane region" description="Helical" evidence="1">
    <location>
        <begin position="73"/>
        <end position="93"/>
    </location>
</feature>
<dbReference type="Proteomes" id="UP000825935">
    <property type="component" value="Chromosome 36"/>
</dbReference>
<keyword evidence="1" id="KW-0812">Transmembrane</keyword>
<keyword evidence="1" id="KW-1133">Transmembrane helix</keyword>
<organism evidence="2 3">
    <name type="scientific">Ceratopteris richardii</name>
    <name type="common">Triangle waterfern</name>
    <dbReference type="NCBI Taxonomy" id="49495"/>
    <lineage>
        <taxon>Eukaryota</taxon>
        <taxon>Viridiplantae</taxon>
        <taxon>Streptophyta</taxon>
        <taxon>Embryophyta</taxon>
        <taxon>Tracheophyta</taxon>
        <taxon>Polypodiopsida</taxon>
        <taxon>Polypodiidae</taxon>
        <taxon>Polypodiales</taxon>
        <taxon>Pteridineae</taxon>
        <taxon>Pteridaceae</taxon>
        <taxon>Parkerioideae</taxon>
        <taxon>Ceratopteris</taxon>
    </lineage>
</organism>
<evidence type="ECO:0000313" key="2">
    <source>
        <dbReference type="EMBL" id="KAH7280912.1"/>
    </source>
</evidence>
<dbReference type="InterPro" id="IPR026721">
    <property type="entry name" value="TMEM18"/>
</dbReference>
<feature type="transmembrane region" description="Helical" evidence="1">
    <location>
        <begin position="25"/>
        <end position="43"/>
    </location>
</feature>
<name>A0A8T2QA76_CERRI</name>
<feature type="transmembrane region" description="Helical" evidence="1">
    <location>
        <begin position="49"/>
        <end position="66"/>
    </location>
</feature>
<comment type="caution">
    <text evidence="2">The sequence shown here is derived from an EMBL/GenBank/DDBJ whole genome shotgun (WGS) entry which is preliminary data.</text>
</comment>
<evidence type="ECO:0000313" key="3">
    <source>
        <dbReference type="Proteomes" id="UP000825935"/>
    </source>
</evidence>
<accession>A0A8T2QA76</accession>
<reference evidence="2" key="1">
    <citation type="submission" date="2021-08" db="EMBL/GenBank/DDBJ databases">
        <title>WGS assembly of Ceratopteris richardii.</title>
        <authorList>
            <person name="Marchant D.B."/>
            <person name="Chen G."/>
            <person name="Jenkins J."/>
            <person name="Shu S."/>
            <person name="Leebens-Mack J."/>
            <person name="Grimwood J."/>
            <person name="Schmutz J."/>
            <person name="Soltis P."/>
            <person name="Soltis D."/>
            <person name="Chen Z.-H."/>
        </authorList>
    </citation>
    <scope>NUCLEOTIDE SEQUENCE</scope>
    <source>
        <strain evidence="2">Whitten #5841</strain>
        <tissue evidence="2">Leaf</tissue>
    </source>
</reference>
<dbReference type="AlphaFoldDB" id="A0A8T2QA76"/>
<dbReference type="OrthoDB" id="411535at2759"/>
<keyword evidence="3" id="KW-1185">Reference proteome</keyword>
<sequence>MERLEHYYNALLHSFRTLLQRIRFYIFRNTVSTGFAHSFAGAVDWKEPWLFSLVAFYAILLLFVILTRKKNCVQMGLFIFTLSGVYFAGRINLLLSHNWSLLTKYPYFDHQGIFISAIWSAPLLFIACIIVDCWLLQMKPCDGFRVACITSKNEVGPMSVQRRRHEVLFWLYEERTHSFREDVIHINGKEEHDSKGITTAHICIRLKVCIIETCHAIMKTMVPLVGGLPQYVKPFVACTHNLDVQLKYIHHWAVSYRFPHFKLPCTSIS</sequence>
<gene>
    <name evidence="2" type="ORF">KP509_36G020600</name>
</gene>
<proteinExistence type="predicted"/>
<feature type="transmembrane region" description="Helical" evidence="1">
    <location>
        <begin position="113"/>
        <end position="135"/>
    </location>
</feature>
<dbReference type="EMBL" id="CM035441">
    <property type="protein sequence ID" value="KAH7280912.1"/>
    <property type="molecule type" value="Genomic_DNA"/>
</dbReference>
<protein>
    <submittedName>
        <fullName evidence="2">Uncharacterized protein</fullName>
    </submittedName>
</protein>
<dbReference type="Pfam" id="PF14770">
    <property type="entry name" value="TMEM18"/>
    <property type="match status" value="1"/>
</dbReference>